<dbReference type="UniPathway" id="UPA00064">
    <property type="reaction ID" value="UER00091"/>
</dbReference>
<keyword evidence="8" id="KW-0460">Magnesium</keyword>
<evidence type="ECO:0000256" key="9">
    <source>
        <dbReference type="ARBA" id="ARBA00022977"/>
    </source>
</evidence>
<dbReference type="GO" id="GO:0019288">
    <property type="term" value="P:isopentenyl diphosphate biosynthetic process, methylerythritol 4-phosphate pathway"/>
    <property type="evidence" value="ECO:0007669"/>
    <property type="project" value="TreeGrafter"/>
</dbReference>
<comment type="caution">
    <text evidence="13">The sequence shown here is derived from an EMBL/GenBank/DDBJ whole genome shotgun (WGS) entry which is preliminary data.</text>
</comment>
<evidence type="ECO:0000256" key="8">
    <source>
        <dbReference type="ARBA" id="ARBA00022842"/>
    </source>
</evidence>
<dbReference type="EC" id="2.2.1.7" evidence="5"/>
<keyword evidence="7" id="KW-0479">Metal-binding</keyword>
<dbReference type="GO" id="GO:0016114">
    <property type="term" value="P:terpenoid biosynthetic process"/>
    <property type="evidence" value="ECO:0007669"/>
    <property type="project" value="InterPro"/>
</dbReference>
<dbReference type="EMBL" id="QPJS01000001">
    <property type="protein sequence ID" value="RCX05128.1"/>
    <property type="molecule type" value="Genomic_DNA"/>
</dbReference>
<evidence type="ECO:0000256" key="4">
    <source>
        <dbReference type="ARBA" id="ARBA00011738"/>
    </source>
</evidence>
<dbReference type="CDD" id="cd07033">
    <property type="entry name" value="TPP_PYR_DXS_TK_like"/>
    <property type="match status" value="1"/>
</dbReference>
<dbReference type="Gene3D" id="3.40.50.920">
    <property type="match status" value="1"/>
</dbReference>
<keyword evidence="10" id="KW-0786">Thiamine pyrophosphate</keyword>
<keyword evidence="11" id="KW-0414">Isoprene biosynthesis</keyword>
<protein>
    <recommendedName>
        <fullName evidence="5">1-deoxy-D-xylulose-5-phosphate synthase</fullName>
        <ecNumber evidence="5">2.2.1.7</ecNumber>
    </recommendedName>
</protein>
<dbReference type="GO" id="GO:0005829">
    <property type="term" value="C:cytosol"/>
    <property type="evidence" value="ECO:0007669"/>
    <property type="project" value="TreeGrafter"/>
</dbReference>
<keyword evidence="9" id="KW-0784">Thiamine biosynthesis</keyword>
<comment type="similarity">
    <text evidence="3">Belongs to the transketolase family. DXPS subfamily.</text>
</comment>
<evidence type="ECO:0000256" key="5">
    <source>
        <dbReference type="ARBA" id="ARBA00013150"/>
    </source>
</evidence>
<evidence type="ECO:0000256" key="6">
    <source>
        <dbReference type="ARBA" id="ARBA00022679"/>
    </source>
</evidence>
<evidence type="ECO:0000256" key="7">
    <source>
        <dbReference type="ARBA" id="ARBA00022723"/>
    </source>
</evidence>
<gene>
    <name evidence="13" type="ORF">DES35_101408</name>
</gene>
<dbReference type="SUPFAM" id="SSF52922">
    <property type="entry name" value="TK C-terminal domain-like"/>
    <property type="match status" value="1"/>
</dbReference>
<dbReference type="GO" id="GO:0008661">
    <property type="term" value="F:1-deoxy-D-xylulose-5-phosphate synthase activity"/>
    <property type="evidence" value="ECO:0007669"/>
    <property type="project" value="UniProtKB-EC"/>
</dbReference>
<organism evidence="13 14">
    <name type="scientific">Schleiferia thermophila</name>
    <dbReference type="NCBI Taxonomy" id="884107"/>
    <lineage>
        <taxon>Bacteria</taxon>
        <taxon>Pseudomonadati</taxon>
        <taxon>Bacteroidota</taxon>
        <taxon>Flavobacteriia</taxon>
        <taxon>Flavobacteriales</taxon>
        <taxon>Schleiferiaceae</taxon>
        <taxon>Schleiferia</taxon>
    </lineage>
</organism>
<comment type="pathway">
    <text evidence="2">Metabolic intermediate biosynthesis; 1-deoxy-D-xylulose 5-phosphate biosynthesis; 1-deoxy-D-xylulose 5-phosphate from D-glyceraldehyde 3-phosphate and pyruvate: step 1/1.</text>
</comment>
<dbReference type="InterPro" id="IPR005477">
    <property type="entry name" value="Dxylulose-5-P_synthase"/>
</dbReference>
<evidence type="ECO:0000256" key="10">
    <source>
        <dbReference type="ARBA" id="ARBA00023052"/>
    </source>
</evidence>
<evidence type="ECO:0000256" key="11">
    <source>
        <dbReference type="ARBA" id="ARBA00023229"/>
    </source>
</evidence>
<dbReference type="Pfam" id="PF02779">
    <property type="entry name" value="Transket_pyr"/>
    <property type="match status" value="1"/>
</dbReference>
<dbReference type="GO" id="GO:0009228">
    <property type="term" value="P:thiamine biosynthetic process"/>
    <property type="evidence" value="ECO:0007669"/>
    <property type="project" value="UniProtKB-KW"/>
</dbReference>
<evidence type="ECO:0000313" key="14">
    <source>
        <dbReference type="Proteomes" id="UP000253517"/>
    </source>
</evidence>
<feature type="domain" description="Transketolase-like pyrimidine-binding" evidence="12">
    <location>
        <begin position="250"/>
        <end position="414"/>
    </location>
</feature>
<dbReference type="Gene3D" id="3.40.50.970">
    <property type="match status" value="2"/>
</dbReference>
<comment type="subunit">
    <text evidence="4">Homodimer.</text>
</comment>
<evidence type="ECO:0000256" key="1">
    <source>
        <dbReference type="ARBA" id="ARBA00001946"/>
    </source>
</evidence>
<keyword evidence="14" id="KW-1185">Reference proteome</keyword>
<dbReference type="GO" id="GO:0046872">
    <property type="term" value="F:metal ion binding"/>
    <property type="evidence" value="ECO:0007669"/>
    <property type="project" value="UniProtKB-KW"/>
</dbReference>
<comment type="cofactor">
    <cofactor evidence="1">
        <name>Mg(2+)</name>
        <dbReference type="ChEBI" id="CHEBI:18420"/>
    </cofactor>
</comment>
<dbReference type="SUPFAM" id="SSF52518">
    <property type="entry name" value="Thiamin diphosphate-binding fold (THDP-binding)"/>
    <property type="match status" value="2"/>
</dbReference>
<dbReference type="AlphaFoldDB" id="A0A369A9Q0"/>
<dbReference type="Proteomes" id="UP000253517">
    <property type="component" value="Unassembled WGS sequence"/>
</dbReference>
<dbReference type="SMART" id="SM00861">
    <property type="entry name" value="Transket_pyr"/>
    <property type="match status" value="1"/>
</dbReference>
<proteinExistence type="inferred from homology"/>
<dbReference type="InterPro" id="IPR029061">
    <property type="entry name" value="THDP-binding"/>
</dbReference>
<sequence length="552" mass="61634">MSEFQYRGFAIRCPSDLKKLELEELPDVCLELRKYIAGIPTDKPAHLESSLGVTELTVALHYLLNTPKDALIWDVGHQTAVHKVLTGRGNQMYLSLRSLNGISGFPLPEESEHDLFQTGHSSTSISMALGLWLADKNRRIIAVIGDGALTGGQAYEALNIAGAMCANILVIFNDNHFSIEPNVGALSVHSRYEEFFKALNFHYSGPIDGNDVVRLLTALKEELDHKGPRVLHIKTKPQRLPSPQKTTSILPIRNLLRQVLGEAFEKNENLYLLSPAMLSGGGFLQLRDKFPDRVLDTGITEQACVSMAAGLSKGGKKTIVHLYSTFLQRAYDQIIHDVALQKLPVLFLIDRVGLVGEDGPTHHGLFDVSALCSLPDFEIYQPADLEDIRTSLQNWLQSPHLAALRFPRDSSLISGEQIPEEQFDYSSTCILANGFIAHMAYDAFQKLIGLGYTLDFRILKRKSQVFDPSFLKSLMQYDTLFLVEEAYLSGSFSQMVIAEIFLHTEREKIPKIIPIVLKPGFITHGHPDELLFLTGLHSDQIVKKILSNLDYK</sequence>
<dbReference type="PANTHER" id="PTHR43322:SF5">
    <property type="entry name" value="1-DEOXY-D-XYLULOSE-5-PHOSPHATE SYNTHASE, CHLOROPLASTIC"/>
    <property type="match status" value="1"/>
</dbReference>
<dbReference type="Pfam" id="PF13292">
    <property type="entry name" value="DXP_synthase_N"/>
    <property type="match status" value="2"/>
</dbReference>
<dbReference type="InterPro" id="IPR009014">
    <property type="entry name" value="Transketo_C/PFOR_II"/>
</dbReference>
<dbReference type="RefSeq" id="WP_114365656.1">
    <property type="nucleotide sequence ID" value="NZ_BHZF01000001.1"/>
</dbReference>
<evidence type="ECO:0000313" key="13">
    <source>
        <dbReference type="EMBL" id="RCX05128.1"/>
    </source>
</evidence>
<dbReference type="CDD" id="cd02007">
    <property type="entry name" value="TPP_DXS"/>
    <property type="match status" value="1"/>
</dbReference>
<name>A0A369A9Q0_9FLAO</name>
<evidence type="ECO:0000256" key="3">
    <source>
        <dbReference type="ARBA" id="ARBA00011081"/>
    </source>
</evidence>
<evidence type="ECO:0000259" key="12">
    <source>
        <dbReference type="SMART" id="SM00861"/>
    </source>
</evidence>
<dbReference type="InterPro" id="IPR005475">
    <property type="entry name" value="Transketolase-like_Pyr-bd"/>
</dbReference>
<dbReference type="PANTHER" id="PTHR43322">
    <property type="entry name" value="1-D-DEOXYXYLULOSE 5-PHOSPHATE SYNTHASE-RELATED"/>
    <property type="match status" value="1"/>
</dbReference>
<accession>A0A369A9Q0</accession>
<keyword evidence="6" id="KW-0808">Transferase</keyword>
<reference evidence="13 14" key="1">
    <citation type="submission" date="2018-07" db="EMBL/GenBank/DDBJ databases">
        <title>Genomic Encyclopedia of Type Strains, Phase IV (KMG-IV): sequencing the most valuable type-strain genomes for metagenomic binning, comparative biology and taxonomic classification.</title>
        <authorList>
            <person name="Goeker M."/>
        </authorList>
    </citation>
    <scope>NUCLEOTIDE SEQUENCE [LARGE SCALE GENOMIC DNA]</scope>
    <source>
        <strain evidence="13 14">DSM 21410</strain>
    </source>
</reference>
<evidence type="ECO:0000256" key="2">
    <source>
        <dbReference type="ARBA" id="ARBA00004980"/>
    </source>
</evidence>